<dbReference type="InterPro" id="IPR047641">
    <property type="entry name" value="ABC_transpr_MalK/UgpC-like"/>
</dbReference>
<dbReference type="SUPFAM" id="SSF52540">
    <property type="entry name" value="P-loop containing nucleoside triphosphate hydrolases"/>
    <property type="match status" value="1"/>
</dbReference>
<keyword evidence="3" id="KW-1003">Cell membrane</keyword>
<dbReference type="InterPro" id="IPR015853">
    <property type="entry name" value="ABC_transpr_FbpC"/>
</dbReference>
<evidence type="ECO:0000256" key="1">
    <source>
        <dbReference type="ARBA" id="ARBA00005417"/>
    </source>
</evidence>
<evidence type="ECO:0000256" key="4">
    <source>
        <dbReference type="ARBA" id="ARBA00022741"/>
    </source>
</evidence>
<dbReference type="InterPro" id="IPR013611">
    <property type="entry name" value="Transp-assoc_OB_typ2"/>
</dbReference>
<keyword evidence="10" id="KW-1185">Reference proteome</keyword>
<evidence type="ECO:0000256" key="6">
    <source>
        <dbReference type="ARBA" id="ARBA00022967"/>
    </source>
</evidence>
<comment type="similarity">
    <text evidence="1">Belongs to the ABC transporter superfamily.</text>
</comment>
<dbReference type="Proteomes" id="UP001230156">
    <property type="component" value="Unassembled WGS sequence"/>
</dbReference>
<dbReference type="PANTHER" id="PTHR43875:SF15">
    <property type="entry name" value="TREHALOSE IMPORT ATP-BINDING PROTEIN SUGC"/>
    <property type="match status" value="1"/>
</dbReference>
<gene>
    <name evidence="9" type="ORF">Q8A70_18585</name>
</gene>
<dbReference type="Gene3D" id="2.40.50.140">
    <property type="entry name" value="Nucleic acid-binding proteins"/>
    <property type="match status" value="1"/>
</dbReference>
<evidence type="ECO:0000256" key="5">
    <source>
        <dbReference type="ARBA" id="ARBA00022840"/>
    </source>
</evidence>
<dbReference type="GO" id="GO:0005524">
    <property type="term" value="F:ATP binding"/>
    <property type="evidence" value="ECO:0007669"/>
    <property type="project" value="UniProtKB-KW"/>
</dbReference>
<dbReference type="SMART" id="SM00382">
    <property type="entry name" value="AAA"/>
    <property type="match status" value="1"/>
</dbReference>
<comment type="caution">
    <text evidence="9">The sequence shown here is derived from an EMBL/GenBank/DDBJ whole genome shotgun (WGS) entry which is preliminary data.</text>
</comment>
<dbReference type="PANTHER" id="PTHR43875">
    <property type="entry name" value="MALTODEXTRIN IMPORT ATP-BINDING PROTEIN MSMX"/>
    <property type="match status" value="1"/>
</dbReference>
<accession>A0ABU0YSR2</accession>
<dbReference type="RefSeq" id="WP_379957939.1">
    <property type="nucleotide sequence ID" value="NZ_JAUYVI010000005.1"/>
</dbReference>
<evidence type="ECO:0000313" key="10">
    <source>
        <dbReference type="Proteomes" id="UP001230156"/>
    </source>
</evidence>
<dbReference type="Gene3D" id="2.40.50.100">
    <property type="match status" value="1"/>
</dbReference>
<dbReference type="EMBL" id="JAUYVI010000005">
    <property type="protein sequence ID" value="MDQ7249703.1"/>
    <property type="molecule type" value="Genomic_DNA"/>
</dbReference>
<feature type="domain" description="ABC transporter" evidence="8">
    <location>
        <begin position="3"/>
        <end position="233"/>
    </location>
</feature>
<keyword evidence="7" id="KW-0472">Membrane</keyword>
<evidence type="ECO:0000256" key="2">
    <source>
        <dbReference type="ARBA" id="ARBA00022448"/>
    </source>
</evidence>
<evidence type="ECO:0000259" key="8">
    <source>
        <dbReference type="PROSITE" id="PS50893"/>
    </source>
</evidence>
<reference evidence="10" key="1">
    <citation type="submission" date="2023-08" db="EMBL/GenBank/DDBJ databases">
        <title>Rhodospirillaceae gen. nov., a novel taxon isolated from the Yangtze River Yuezi River estuary sludge.</title>
        <authorList>
            <person name="Ruan L."/>
        </authorList>
    </citation>
    <scope>NUCLEOTIDE SEQUENCE [LARGE SCALE GENOMIC DNA]</scope>
    <source>
        <strain evidence="10">R-7</strain>
    </source>
</reference>
<keyword evidence="5 9" id="KW-0067">ATP-binding</keyword>
<sequence length="357" mass="39176">MTLELKNVTKSVDGAVHIHETNLTLEEGTFNVLLGTTLSGKTTLMQLMAGLDKPSTGEIWFNGKNVTGVSVQKRNVSMVYQQFINYPHFTVYENIASPLRVAGADAKTIDARVQSVAELLRLKPMLGRKPAELSGGQQQRTAMARALVKDSDMILLDEPLANLDYKLREEMRDELPRLFADRHCTVIYATTEPTEALLFGGHTATLHEGRVTQFGPTGEIYRKPSDLISAQVFSDPPLNTATVMKRGNEVMLGPNISWYANDAARDLPDGDYLLGIRAHHITPFQQTPDAVAIEGHVLVAELSGSESVLHVDLNGTTWISQSHGVHPFEVGSTARLYVDVARGFLFDRANRLVGGLA</sequence>
<organism evidence="9 10">
    <name type="scientific">Dongia sedimenti</name>
    <dbReference type="NCBI Taxonomy" id="3064282"/>
    <lineage>
        <taxon>Bacteria</taxon>
        <taxon>Pseudomonadati</taxon>
        <taxon>Pseudomonadota</taxon>
        <taxon>Alphaproteobacteria</taxon>
        <taxon>Rhodospirillales</taxon>
        <taxon>Dongiaceae</taxon>
        <taxon>Dongia</taxon>
    </lineage>
</organism>
<dbReference type="CDD" id="cd03259">
    <property type="entry name" value="ABC_Carb_Solutes_like"/>
    <property type="match status" value="1"/>
</dbReference>
<dbReference type="InterPro" id="IPR003593">
    <property type="entry name" value="AAA+_ATPase"/>
</dbReference>
<evidence type="ECO:0000256" key="3">
    <source>
        <dbReference type="ARBA" id="ARBA00022475"/>
    </source>
</evidence>
<evidence type="ECO:0000313" key="9">
    <source>
        <dbReference type="EMBL" id="MDQ7249703.1"/>
    </source>
</evidence>
<dbReference type="PROSITE" id="PS50893">
    <property type="entry name" value="ABC_TRANSPORTER_2"/>
    <property type="match status" value="1"/>
</dbReference>
<dbReference type="SUPFAM" id="SSF50331">
    <property type="entry name" value="MOP-like"/>
    <property type="match status" value="1"/>
</dbReference>
<keyword evidence="6" id="KW-1278">Translocase</keyword>
<dbReference type="InterPro" id="IPR027417">
    <property type="entry name" value="P-loop_NTPase"/>
</dbReference>
<dbReference type="Gene3D" id="3.40.50.300">
    <property type="entry name" value="P-loop containing nucleotide triphosphate hydrolases"/>
    <property type="match status" value="1"/>
</dbReference>
<keyword evidence="4" id="KW-0547">Nucleotide-binding</keyword>
<name>A0ABU0YSR2_9PROT</name>
<dbReference type="InterPro" id="IPR012340">
    <property type="entry name" value="NA-bd_OB-fold"/>
</dbReference>
<protein>
    <submittedName>
        <fullName evidence="9">ABC transporter ATP-binding protein</fullName>
    </submittedName>
</protein>
<proteinExistence type="inferred from homology"/>
<dbReference type="Pfam" id="PF08402">
    <property type="entry name" value="TOBE_2"/>
    <property type="match status" value="1"/>
</dbReference>
<keyword evidence="2" id="KW-0813">Transport</keyword>
<dbReference type="Pfam" id="PF00005">
    <property type="entry name" value="ABC_tran"/>
    <property type="match status" value="1"/>
</dbReference>
<evidence type="ECO:0000256" key="7">
    <source>
        <dbReference type="ARBA" id="ARBA00023136"/>
    </source>
</evidence>
<dbReference type="InterPro" id="IPR008995">
    <property type="entry name" value="Mo/tungstate-bd_C_term_dom"/>
</dbReference>
<dbReference type="InterPro" id="IPR003439">
    <property type="entry name" value="ABC_transporter-like_ATP-bd"/>
</dbReference>